<feature type="transmembrane region" description="Helical" evidence="1">
    <location>
        <begin position="177"/>
        <end position="194"/>
    </location>
</feature>
<evidence type="ECO:0000313" key="2">
    <source>
        <dbReference type="EMBL" id="ALJ29627.1"/>
    </source>
</evidence>
<proteinExistence type="predicted"/>
<feature type="transmembrane region" description="Helical" evidence="1">
    <location>
        <begin position="115"/>
        <end position="134"/>
    </location>
</feature>
<evidence type="ECO:0000313" key="3">
    <source>
        <dbReference type="Proteomes" id="UP000061010"/>
    </source>
</evidence>
<keyword evidence="3" id="KW-1185">Reference proteome</keyword>
<dbReference type="EMBL" id="CP012900">
    <property type="protein sequence ID" value="ALJ29627.1"/>
    <property type="molecule type" value="Genomic_DNA"/>
</dbReference>
<feature type="transmembrane region" description="Helical" evidence="1">
    <location>
        <begin position="7"/>
        <end position="29"/>
    </location>
</feature>
<dbReference type="Proteomes" id="UP000061010">
    <property type="component" value="Chromosome"/>
</dbReference>
<evidence type="ECO:0000256" key="1">
    <source>
        <dbReference type="SAM" id="Phobius"/>
    </source>
</evidence>
<reference evidence="2 3" key="1">
    <citation type="journal article" date="2015" name="Genome Announc.">
        <title>Complete Genome Sequencing of Stenotrophomonas acidaminiphila ZAC14D2_NAIMI4_2, a Multidrug-Resistant Strain Isolated from Sediments of a Polluted River in Mexico, Uncovers New Antibiotic Resistance Genes and a Novel Class-II Lasso Peptide Biosynthesis Gene Cluster.</title>
        <authorList>
            <person name="Vinuesa P."/>
            <person name="Ochoa-Sanchez L.E."/>
        </authorList>
    </citation>
    <scope>NUCLEOTIDE SEQUENCE [LARGE SCALE GENOMIC DNA]</scope>
    <source>
        <strain evidence="2 3">ZAC14D2_NAIMI4_2</strain>
    </source>
</reference>
<accession>A0A0S1B3T6</accession>
<organism evidence="2 3">
    <name type="scientific">Stenotrophomonas acidaminiphila</name>
    <dbReference type="NCBI Taxonomy" id="128780"/>
    <lineage>
        <taxon>Bacteria</taxon>
        <taxon>Pseudomonadati</taxon>
        <taxon>Pseudomonadota</taxon>
        <taxon>Gammaproteobacteria</taxon>
        <taxon>Lysobacterales</taxon>
        <taxon>Lysobacteraceae</taxon>
        <taxon>Stenotrophomonas</taxon>
    </lineage>
</organism>
<dbReference type="PATRIC" id="fig|128780.6.peg.3324"/>
<dbReference type="AlphaFoldDB" id="A0A0S1B3T6"/>
<keyword evidence="1" id="KW-0472">Membrane</keyword>
<keyword evidence="1" id="KW-0812">Transmembrane</keyword>
<gene>
    <name evidence="2" type="ORF">AOT14_32870</name>
</gene>
<feature type="transmembrane region" description="Helical" evidence="1">
    <location>
        <begin position="49"/>
        <end position="69"/>
    </location>
</feature>
<feature type="transmembrane region" description="Helical" evidence="1">
    <location>
        <begin position="81"/>
        <end position="99"/>
    </location>
</feature>
<dbReference type="Pfam" id="PF06197">
    <property type="entry name" value="DUF998"/>
    <property type="match status" value="1"/>
</dbReference>
<dbReference type="KEGG" id="sacz:AOT14_32870"/>
<protein>
    <submittedName>
        <fullName evidence="2">Membrane protein</fullName>
    </submittedName>
</protein>
<name>A0A0S1B3T6_9GAMM</name>
<dbReference type="OrthoDB" id="679392at2"/>
<feature type="transmembrane region" description="Helical" evidence="1">
    <location>
        <begin position="146"/>
        <end position="165"/>
    </location>
</feature>
<keyword evidence="1" id="KW-1133">Transmembrane helix</keyword>
<dbReference type="InterPro" id="IPR009339">
    <property type="entry name" value="DUF998"/>
</dbReference>
<sequence>MSHPRRIVPLFALVYLGMLFGGALLKPGYSHMAQYISELGASGSPHARLISLAGFVPVGLLAAWLLLACARLAPVSGASRVGYWLLLCEPLAWIGSALAPCDLGCPASGSVRQQLHTLLGVLTYGGTALGLLLLATAPRLPAGIRLLWAGLAATWLLLFVLMAAPGLQAWRGLLQRLAEWLVYGALCVAAWRLGGPARATTSTRTPATGA</sequence>